<keyword evidence="2" id="KW-0732">Signal</keyword>
<evidence type="ECO:0008006" key="5">
    <source>
        <dbReference type="Google" id="ProtNLM"/>
    </source>
</evidence>
<reference evidence="3 4" key="1">
    <citation type="submission" date="2019-07" db="EMBL/GenBank/DDBJ databases">
        <title>The First High-Quality Draft Genome Sequence of the Causal Agent of the Current Panama Disease Epidemic.</title>
        <authorList>
            <person name="Warmington R.J."/>
            <person name="Kay W."/>
            <person name="Jeffries A."/>
            <person name="Bebber D."/>
            <person name="Moore K."/>
            <person name="Studholme D.J."/>
        </authorList>
    </citation>
    <scope>NUCLEOTIDE SEQUENCE [LARGE SCALE GENOMIC DNA]</scope>
    <source>
        <strain evidence="3 4">TR4</strain>
    </source>
</reference>
<feature type="compositionally biased region" description="Polar residues" evidence="1">
    <location>
        <begin position="276"/>
        <end position="287"/>
    </location>
</feature>
<evidence type="ECO:0000256" key="1">
    <source>
        <dbReference type="SAM" id="MobiDB-lite"/>
    </source>
</evidence>
<feature type="compositionally biased region" description="Pro residues" evidence="1">
    <location>
        <begin position="542"/>
        <end position="555"/>
    </location>
</feature>
<feature type="signal peptide" evidence="2">
    <location>
        <begin position="1"/>
        <end position="19"/>
    </location>
</feature>
<feature type="compositionally biased region" description="Gly residues" evidence="1">
    <location>
        <begin position="191"/>
        <end position="213"/>
    </location>
</feature>
<dbReference type="Proteomes" id="UP000321331">
    <property type="component" value="Unassembled WGS sequence"/>
</dbReference>
<proteinExistence type="predicted"/>
<organism evidence="3 4">
    <name type="scientific">Fusarium oxysporum f. sp. cubense</name>
    <dbReference type="NCBI Taxonomy" id="61366"/>
    <lineage>
        <taxon>Eukaryota</taxon>
        <taxon>Fungi</taxon>
        <taxon>Dikarya</taxon>
        <taxon>Ascomycota</taxon>
        <taxon>Pezizomycotina</taxon>
        <taxon>Sordariomycetes</taxon>
        <taxon>Hypocreomycetidae</taxon>
        <taxon>Hypocreales</taxon>
        <taxon>Nectriaceae</taxon>
        <taxon>Fusarium</taxon>
        <taxon>Fusarium oxysporum species complex</taxon>
    </lineage>
</organism>
<feature type="compositionally biased region" description="Pro residues" evidence="1">
    <location>
        <begin position="446"/>
        <end position="457"/>
    </location>
</feature>
<feature type="compositionally biased region" description="Pro residues" evidence="1">
    <location>
        <begin position="486"/>
        <end position="511"/>
    </location>
</feature>
<protein>
    <recommendedName>
        <fullName evidence="5">Extracellular membrane protein CFEM domain-containing protein</fullName>
    </recommendedName>
</protein>
<feature type="region of interest" description="Disordered" evidence="1">
    <location>
        <begin position="147"/>
        <end position="661"/>
    </location>
</feature>
<accession>A0A5C6T695</accession>
<comment type="caution">
    <text evidence="3">The sequence shown here is derived from an EMBL/GenBank/DDBJ whole genome shotgun (WGS) entry which is preliminary data.</text>
</comment>
<feature type="compositionally biased region" description="Pro residues" evidence="1">
    <location>
        <begin position="371"/>
        <end position="388"/>
    </location>
</feature>
<feature type="compositionally biased region" description="Pro residues" evidence="1">
    <location>
        <begin position="616"/>
        <end position="628"/>
    </location>
</feature>
<feature type="compositionally biased region" description="Pro residues" evidence="1">
    <location>
        <begin position="293"/>
        <end position="303"/>
    </location>
</feature>
<dbReference type="AlphaFoldDB" id="A0A5C6T695"/>
<evidence type="ECO:0000313" key="4">
    <source>
        <dbReference type="Proteomes" id="UP000321331"/>
    </source>
</evidence>
<name>A0A5C6T695_FUSOC</name>
<feature type="compositionally biased region" description="Low complexity" evidence="1">
    <location>
        <begin position="333"/>
        <end position="352"/>
    </location>
</feature>
<feature type="compositionally biased region" description="Low complexity" evidence="1">
    <location>
        <begin position="227"/>
        <end position="241"/>
    </location>
</feature>
<feature type="chain" id="PRO_5022827561" description="Extracellular membrane protein CFEM domain-containing protein" evidence="2">
    <location>
        <begin position="20"/>
        <end position="749"/>
    </location>
</feature>
<feature type="compositionally biased region" description="Polar residues" evidence="1">
    <location>
        <begin position="431"/>
        <end position="443"/>
    </location>
</feature>
<feature type="compositionally biased region" description="Low complexity" evidence="1">
    <location>
        <begin position="155"/>
        <end position="172"/>
    </location>
</feature>
<dbReference type="EMBL" id="VMNF01000006">
    <property type="protein sequence ID" value="TXC05884.1"/>
    <property type="molecule type" value="Genomic_DNA"/>
</dbReference>
<evidence type="ECO:0000256" key="2">
    <source>
        <dbReference type="SAM" id="SignalP"/>
    </source>
</evidence>
<evidence type="ECO:0000313" key="3">
    <source>
        <dbReference type="EMBL" id="TXC05884.1"/>
    </source>
</evidence>
<gene>
    <name evidence="3" type="ORF">FocTR4_00010503</name>
</gene>
<feature type="compositionally biased region" description="Polar residues" evidence="1">
    <location>
        <begin position="644"/>
        <end position="658"/>
    </location>
</feature>
<feature type="compositionally biased region" description="Polar residues" evidence="1">
    <location>
        <begin position="253"/>
        <end position="263"/>
    </location>
</feature>
<sequence>MRPHLFAGLLASLATRTYSLDTSTPECATICSRELMHYHGSPTVEGLCHDMVVQRELFSCLASSCTEQYGQALTYTISTCSRHGATISDLLPVEIQHTSLATRHFMPLVSRSDSASFGFESRFSLSVDCKAGSDGVLTLSLPESTASVHQSIPDGGSPASPGAGNGNLNAGAGPPGGAPGPNNGPLPGNIAGLGDGQGSPSGGTGPGGGGGNDGTEPSDPNADCEENNSNNGPSQSGNNDGQYQPAPAPAPANSNPQPDGQSNGPPAPGPDTADGNSSPDNPHQGNLGQSQPQPAPAPAPAPSSPDGGDGAPNQDGTGGPGEDCDENAPPGPDANSPGNNAAPASPPNTGGSVDCSIDINNPVCANQNQLPPGPPAPQPPAPQPPAPAPDSSTPQGPPPPCGAEAGIPDCPASHQPPNGDGNDGGDRNACSDPNSNVGCGSSEPSSPQPPQPAPPAVPNNCSGDENSPCNDGGDGGSNPGSRSLPANPPSPNSPDVPPPEIGPSPAAPPSQPNTIADPDNGASCNGKPGPCPANSGTGIPEPANPPSPASPPSTPPDGQVPNGPQDNDGTGRESSGKGSDNGDGGKGNSDLGPQVPEITAPPVQPALPASATPAQLPGPPVQSRPPQPTDSNAVGRAHEGPQVITPTNGPSMYSSPSQLKERAMADIERRQENGQELDTPGNDISALPAAASAASVVQADLPTESGMPEPSFVVSNDSTRAHGYSRTSLTFAALVVFVTTFFMATDMML</sequence>